<feature type="transmembrane region" description="Helical" evidence="1">
    <location>
        <begin position="53"/>
        <end position="75"/>
    </location>
</feature>
<evidence type="ECO:0000313" key="2">
    <source>
        <dbReference type="EMBL" id="KAJ4135324.1"/>
    </source>
</evidence>
<sequence length="177" mass="18920">MTTFAPTTTSDATLAYKTVSTDGTHMGTPGTVTKVAFVTHTASDWDKESPTELIVGGVVATVTIIGLVLLGICALQRRRLKASLRDTERPINPLVMSSTPQNIGLHEQGDKMIASHHTQITSPSLLPGSDGRPMLRSPLPPTGQGTHMLFSPPPVYETLGHEAQIYEIGNSSMSRSE</sequence>
<keyword evidence="1" id="KW-0472">Membrane</keyword>
<gene>
    <name evidence="2" type="ORF">NW768_004950</name>
</gene>
<accession>A0ABQ8RHN9</accession>
<name>A0ABQ8RHN9_FUSEQ</name>
<organism evidence="2 3">
    <name type="scientific">Fusarium equiseti</name>
    <name type="common">Fusarium scirpi</name>
    <dbReference type="NCBI Taxonomy" id="61235"/>
    <lineage>
        <taxon>Eukaryota</taxon>
        <taxon>Fungi</taxon>
        <taxon>Dikarya</taxon>
        <taxon>Ascomycota</taxon>
        <taxon>Pezizomycotina</taxon>
        <taxon>Sordariomycetes</taxon>
        <taxon>Hypocreomycetidae</taxon>
        <taxon>Hypocreales</taxon>
        <taxon>Nectriaceae</taxon>
        <taxon>Fusarium</taxon>
        <taxon>Fusarium incarnatum-equiseti species complex</taxon>
    </lineage>
</organism>
<dbReference type="EMBL" id="JAOQBH010000006">
    <property type="protein sequence ID" value="KAJ4135324.1"/>
    <property type="molecule type" value="Genomic_DNA"/>
</dbReference>
<protein>
    <submittedName>
        <fullName evidence="2">Uncharacterized protein</fullName>
    </submittedName>
</protein>
<keyword evidence="1" id="KW-0812">Transmembrane</keyword>
<comment type="caution">
    <text evidence="2">The sequence shown here is derived from an EMBL/GenBank/DDBJ whole genome shotgun (WGS) entry which is preliminary data.</text>
</comment>
<evidence type="ECO:0000313" key="3">
    <source>
        <dbReference type="Proteomes" id="UP001152024"/>
    </source>
</evidence>
<keyword evidence="3" id="KW-1185">Reference proteome</keyword>
<keyword evidence="1" id="KW-1133">Transmembrane helix</keyword>
<proteinExistence type="predicted"/>
<reference evidence="2" key="1">
    <citation type="submission" date="2022-09" db="EMBL/GenBank/DDBJ databases">
        <title>Fusarium specimens isolated from Avocado Roots.</title>
        <authorList>
            <person name="Stajich J."/>
            <person name="Roper C."/>
            <person name="Heimlech-Rivalta G."/>
        </authorList>
    </citation>
    <scope>NUCLEOTIDE SEQUENCE</scope>
    <source>
        <strain evidence="2">CF00095</strain>
    </source>
</reference>
<dbReference type="Proteomes" id="UP001152024">
    <property type="component" value="Unassembled WGS sequence"/>
</dbReference>
<evidence type="ECO:0000256" key="1">
    <source>
        <dbReference type="SAM" id="Phobius"/>
    </source>
</evidence>